<dbReference type="EMBL" id="LATX01002435">
    <property type="protein sequence ID" value="KTB29341.1"/>
    <property type="molecule type" value="Genomic_DNA"/>
</dbReference>
<comment type="caution">
    <text evidence="1">The sequence shown here is derived from an EMBL/GenBank/DDBJ whole genome shotgun (WGS) entry which is preliminary data.</text>
</comment>
<name>A0A0W0EZ45_MONRR</name>
<dbReference type="Proteomes" id="UP000054988">
    <property type="component" value="Unassembled WGS sequence"/>
</dbReference>
<protein>
    <submittedName>
        <fullName evidence="1">Uncharacterized protein</fullName>
    </submittedName>
</protein>
<dbReference type="eggNOG" id="ENOG502TJRN">
    <property type="taxonomic scope" value="Eukaryota"/>
</dbReference>
<accession>A0A0W0EZ45</accession>
<sequence>MSLTNASDVSIQGHATLNAVQRDQVNQTISAQVIHMYGSTTGTRGSSGVDEYEYVKQGHIKRVKRIHSEDASEWKKEGLWINTFEARRTIDAAEIHTSPDSPFTAVTYTGRDAFNLWQRDFEKYSRLQNSDSVQLFGYNCSKVPVLIFYDDLVPISNVYRKGMFWMSVYLSHLLKDRNCETWDLWINSKTGLVCNGPRGPYFIPEFDTAVNTGVVVPSTVDMLTDETSLRYFSKLGSALDRVVLEQAARLHSRLFLDTYFPEIVHNYSQDIGWSRQHQDTDFKAMWLGTPCRLVPGAINSIKNLRFDTLYRSSLKPIARYPDDIVWSWVATSGLKCRTVMGNGLTRFKLITADWIDIDGTYTIQVDGTFAYKRLCQMWLSQAFRIFSAHGTPSGDEEHHFMLQPPNVLFEGRLHRRQLDLEMVNSPVYLFVKPLPLTIPDLLSWTKGQSNYFWSYDEQGKTEIPPEKGIPKLASFIVGRANARMCSWPARAYDAIRKWQVERRFDPTTADFAHSLGYPELEIIGAKERSRSQEVIEKTAQSFWTAFAGSDISAFAV</sequence>
<proteinExistence type="predicted"/>
<organism evidence="1 2">
    <name type="scientific">Moniliophthora roreri</name>
    <name type="common">Frosty pod rot fungus</name>
    <name type="synonym">Monilia roreri</name>
    <dbReference type="NCBI Taxonomy" id="221103"/>
    <lineage>
        <taxon>Eukaryota</taxon>
        <taxon>Fungi</taxon>
        <taxon>Dikarya</taxon>
        <taxon>Basidiomycota</taxon>
        <taxon>Agaricomycotina</taxon>
        <taxon>Agaricomycetes</taxon>
        <taxon>Agaricomycetidae</taxon>
        <taxon>Agaricales</taxon>
        <taxon>Marasmiineae</taxon>
        <taxon>Marasmiaceae</taxon>
        <taxon>Moniliophthora</taxon>
    </lineage>
</organism>
<reference evidence="1 2" key="1">
    <citation type="submission" date="2015-12" db="EMBL/GenBank/DDBJ databases">
        <title>Draft genome sequence of Moniliophthora roreri, the causal agent of frosty pod rot of cacao.</title>
        <authorList>
            <person name="Aime M.C."/>
            <person name="Diaz-Valderrama J.R."/>
            <person name="Kijpornyongpan T."/>
            <person name="Phillips-Mora W."/>
        </authorList>
    </citation>
    <scope>NUCLEOTIDE SEQUENCE [LARGE SCALE GENOMIC DNA]</scope>
    <source>
        <strain evidence="1 2">MCA 2952</strain>
    </source>
</reference>
<evidence type="ECO:0000313" key="1">
    <source>
        <dbReference type="EMBL" id="KTB29341.1"/>
    </source>
</evidence>
<gene>
    <name evidence="1" type="ORF">WG66_18101</name>
</gene>
<dbReference type="AlphaFoldDB" id="A0A0W0EZ45"/>
<evidence type="ECO:0000313" key="2">
    <source>
        <dbReference type="Proteomes" id="UP000054988"/>
    </source>
</evidence>